<accession>A0ABU1MV80</accession>
<name>A0ABU1MV80_9CAUL</name>
<sequence>MKPAPPAAVTLAQWLAVLAIWGLAAYGACAPPTPAAPAPIRLAACR</sequence>
<dbReference type="EMBL" id="JAVDRL010000002">
    <property type="protein sequence ID" value="MDR6530105.1"/>
    <property type="molecule type" value="Genomic_DNA"/>
</dbReference>
<protein>
    <submittedName>
        <fullName evidence="1">Uncharacterized protein</fullName>
    </submittedName>
</protein>
<gene>
    <name evidence="1" type="ORF">J2800_000829</name>
</gene>
<keyword evidence="2" id="KW-1185">Reference proteome</keyword>
<proteinExistence type="predicted"/>
<dbReference type="Proteomes" id="UP001262754">
    <property type="component" value="Unassembled WGS sequence"/>
</dbReference>
<evidence type="ECO:0000313" key="2">
    <source>
        <dbReference type="Proteomes" id="UP001262754"/>
    </source>
</evidence>
<organism evidence="1 2">
    <name type="scientific">Caulobacter rhizosphaerae</name>
    <dbReference type="NCBI Taxonomy" id="2010972"/>
    <lineage>
        <taxon>Bacteria</taxon>
        <taxon>Pseudomonadati</taxon>
        <taxon>Pseudomonadota</taxon>
        <taxon>Alphaproteobacteria</taxon>
        <taxon>Caulobacterales</taxon>
        <taxon>Caulobacteraceae</taxon>
        <taxon>Caulobacter</taxon>
    </lineage>
</organism>
<evidence type="ECO:0000313" key="1">
    <source>
        <dbReference type="EMBL" id="MDR6530105.1"/>
    </source>
</evidence>
<comment type="caution">
    <text evidence="1">The sequence shown here is derived from an EMBL/GenBank/DDBJ whole genome shotgun (WGS) entry which is preliminary data.</text>
</comment>
<reference evidence="1 2" key="1">
    <citation type="submission" date="2023-07" db="EMBL/GenBank/DDBJ databases">
        <title>Sorghum-associated microbial communities from plants grown in Nebraska, USA.</title>
        <authorList>
            <person name="Schachtman D."/>
        </authorList>
    </citation>
    <scope>NUCLEOTIDE SEQUENCE [LARGE SCALE GENOMIC DNA]</scope>
    <source>
        <strain evidence="1 2">DS2154</strain>
    </source>
</reference>